<feature type="active site" evidence="9">
    <location>
        <position position="145"/>
    </location>
</feature>
<sequence length="308" mass="31723">MTASSAQITRVSVRVPAKVNLELCVGPRRADGFHDLATTFHAVDLFDEVDVTSADEFSLTVTGLGADVVPCDESNLAWRAAQLMATSYGVDGRCAIAIRKAIPVAGGMAGGSADAAATLVACDALWGLGLSRATLEELAAQLGSDVPFALTGGTALGTGRGEKIVPVLATGTYHWLFALTHEGLSTPAVYAECDRLREGHRVPEPSPSDGLLASVRSGDVHGVAVAMHNDLEPAALSLMPRLRALMEFGLEMGALNAMVSGSGPTVAFLMASRKDAVALRNVLAAGDLADDYVLAASTPHGAQITSAS</sequence>
<keyword evidence="5 9" id="KW-0547">Nucleotide-binding</keyword>
<dbReference type="RefSeq" id="WP_038569193.1">
    <property type="nucleotide sequence ID" value="NZ_CAKZHM010000181.1"/>
</dbReference>
<dbReference type="HOGENOM" id="CLU_053057_1_1_11"/>
<evidence type="ECO:0000259" key="11">
    <source>
        <dbReference type="Pfam" id="PF08544"/>
    </source>
</evidence>
<dbReference type="KEGG" id="dni:HX89_11305"/>
<keyword evidence="9" id="KW-0414">Isoprene biosynthesis</keyword>
<dbReference type="EC" id="2.7.1.148" evidence="2 9"/>
<proteinExistence type="inferred from homology"/>
<keyword evidence="7 9" id="KW-0067">ATP-binding</keyword>
<dbReference type="InterPro" id="IPR006204">
    <property type="entry name" value="GHMP_kinase_N_dom"/>
</dbReference>
<dbReference type="UniPathway" id="UPA00056">
    <property type="reaction ID" value="UER00094"/>
</dbReference>
<dbReference type="Proteomes" id="UP000027986">
    <property type="component" value="Chromosome"/>
</dbReference>
<dbReference type="NCBIfam" id="TIGR00154">
    <property type="entry name" value="ispE"/>
    <property type="match status" value="1"/>
</dbReference>
<accession>A0A075JMP1</accession>
<dbReference type="NCBIfam" id="NF002870">
    <property type="entry name" value="PRK03188.1"/>
    <property type="match status" value="1"/>
</dbReference>
<comment type="similarity">
    <text evidence="1 9">Belongs to the GHMP kinase family. IspE subfamily.</text>
</comment>
<name>A0A075JMP1_9MICO</name>
<evidence type="ECO:0000256" key="6">
    <source>
        <dbReference type="ARBA" id="ARBA00022777"/>
    </source>
</evidence>
<dbReference type="eggNOG" id="COG1947">
    <property type="taxonomic scope" value="Bacteria"/>
</dbReference>
<evidence type="ECO:0000256" key="1">
    <source>
        <dbReference type="ARBA" id="ARBA00009684"/>
    </source>
</evidence>
<dbReference type="PANTHER" id="PTHR43527:SF2">
    <property type="entry name" value="4-DIPHOSPHOCYTIDYL-2-C-METHYL-D-ERYTHRITOL KINASE, CHLOROPLASTIC"/>
    <property type="match status" value="1"/>
</dbReference>
<dbReference type="Gene3D" id="3.30.70.890">
    <property type="entry name" value="GHMP kinase, C-terminal domain"/>
    <property type="match status" value="1"/>
</dbReference>
<dbReference type="SUPFAM" id="SSF54211">
    <property type="entry name" value="Ribosomal protein S5 domain 2-like"/>
    <property type="match status" value="1"/>
</dbReference>
<evidence type="ECO:0000256" key="7">
    <source>
        <dbReference type="ARBA" id="ARBA00022840"/>
    </source>
</evidence>
<evidence type="ECO:0000259" key="10">
    <source>
        <dbReference type="Pfam" id="PF00288"/>
    </source>
</evidence>
<evidence type="ECO:0000256" key="8">
    <source>
        <dbReference type="ARBA" id="ARBA00032554"/>
    </source>
</evidence>
<evidence type="ECO:0000256" key="5">
    <source>
        <dbReference type="ARBA" id="ARBA00022741"/>
    </source>
</evidence>
<keyword evidence="6 9" id="KW-0418">Kinase</keyword>
<evidence type="ECO:0000256" key="4">
    <source>
        <dbReference type="ARBA" id="ARBA00022679"/>
    </source>
</evidence>
<dbReference type="InterPro" id="IPR014721">
    <property type="entry name" value="Ribsml_uS5_D2-typ_fold_subgr"/>
</dbReference>
<feature type="active site" evidence="9">
    <location>
        <position position="18"/>
    </location>
</feature>
<dbReference type="GO" id="GO:0019288">
    <property type="term" value="P:isopentenyl diphosphate biosynthetic process, methylerythritol 4-phosphate pathway"/>
    <property type="evidence" value="ECO:0007669"/>
    <property type="project" value="UniProtKB-UniRule"/>
</dbReference>
<evidence type="ECO:0000256" key="2">
    <source>
        <dbReference type="ARBA" id="ARBA00012052"/>
    </source>
</evidence>
<comment type="pathway">
    <text evidence="9">Isoprenoid biosynthesis; isopentenyl diphosphate biosynthesis via DXP pathway; isopentenyl diphosphate from 1-deoxy-D-xylulose 5-phosphate: step 3/6.</text>
</comment>
<dbReference type="OrthoDB" id="3173073at2"/>
<feature type="binding site" evidence="9">
    <location>
        <begin position="103"/>
        <end position="113"/>
    </location>
    <ligand>
        <name>ATP</name>
        <dbReference type="ChEBI" id="CHEBI:30616"/>
    </ligand>
</feature>
<dbReference type="InterPro" id="IPR004424">
    <property type="entry name" value="IspE"/>
</dbReference>
<dbReference type="Pfam" id="PF08544">
    <property type="entry name" value="GHMP_kinases_C"/>
    <property type="match status" value="1"/>
</dbReference>
<dbReference type="InterPro" id="IPR036554">
    <property type="entry name" value="GHMP_kinase_C_sf"/>
</dbReference>
<dbReference type="GO" id="GO:0005524">
    <property type="term" value="F:ATP binding"/>
    <property type="evidence" value="ECO:0007669"/>
    <property type="project" value="UniProtKB-UniRule"/>
</dbReference>
<dbReference type="Gene3D" id="3.30.230.10">
    <property type="match status" value="1"/>
</dbReference>
<dbReference type="HAMAP" id="MF_00061">
    <property type="entry name" value="IspE"/>
    <property type="match status" value="1"/>
</dbReference>
<comment type="catalytic activity">
    <reaction evidence="9">
        <text>4-CDP-2-C-methyl-D-erythritol + ATP = 4-CDP-2-C-methyl-D-erythritol 2-phosphate + ADP + H(+)</text>
        <dbReference type="Rhea" id="RHEA:18437"/>
        <dbReference type="ChEBI" id="CHEBI:15378"/>
        <dbReference type="ChEBI" id="CHEBI:30616"/>
        <dbReference type="ChEBI" id="CHEBI:57823"/>
        <dbReference type="ChEBI" id="CHEBI:57919"/>
        <dbReference type="ChEBI" id="CHEBI:456216"/>
        <dbReference type="EC" id="2.7.1.148"/>
    </reaction>
</comment>
<gene>
    <name evidence="9" type="primary">ispE</name>
    <name evidence="12" type="ORF">HX89_11305</name>
</gene>
<dbReference type="GeneID" id="41841677"/>
<keyword evidence="4 9" id="KW-0808">Transferase</keyword>
<dbReference type="GO" id="GO:0016114">
    <property type="term" value="P:terpenoid biosynthetic process"/>
    <property type="evidence" value="ECO:0007669"/>
    <property type="project" value="UniProtKB-UniRule"/>
</dbReference>
<dbReference type="PANTHER" id="PTHR43527">
    <property type="entry name" value="4-DIPHOSPHOCYTIDYL-2-C-METHYL-D-ERYTHRITOL KINASE, CHLOROPLASTIC"/>
    <property type="match status" value="1"/>
</dbReference>
<dbReference type="GO" id="GO:0050515">
    <property type="term" value="F:4-(cytidine 5'-diphospho)-2-C-methyl-D-erythritol kinase activity"/>
    <property type="evidence" value="ECO:0007669"/>
    <property type="project" value="UniProtKB-UniRule"/>
</dbReference>
<dbReference type="InterPro" id="IPR013750">
    <property type="entry name" value="GHMP_kinase_C_dom"/>
</dbReference>
<dbReference type="EMBL" id="CP008889">
    <property type="protein sequence ID" value="AIF41428.1"/>
    <property type="molecule type" value="Genomic_DNA"/>
</dbReference>
<evidence type="ECO:0000256" key="3">
    <source>
        <dbReference type="ARBA" id="ARBA00017473"/>
    </source>
</evidence>
<feature type="domain" description="GHMP kinase N-terminal" evidence="10">
    <location>
        <begin position="75"/>
        <end position="153"/>
    </location>
</feature>
<comment type="function">
    <text evidence="9">Catalyzes the phosphorylation of the position 2 hydroxy group of 4-diphosphocytidyl-2C-methyl-D-erythritol.</text>
</comment>
<reference evidence="12 13" key="1">
    <citation type="submission" date="2014-07" db="EMBL/GenBank/DDBJ databases">
        <title>Genome Sequencing of Dermacoccus nishinomiyaensis.</title>
        <authorList>
            <person name="Hong K.W."/>
            <person name="Chan K.G."/>
        </authorList>
    </citation>
    <scope>NUCLEOTIDE SEQUENCE [LARGE SCALE GENOMIC DNA]</scope>
    <source>
        <strain evidence="12 13">M25</strain>
    </source>
</reference>
<dbReference type="AlphaFoldDB" id="A0A075JMP1"/>
<evidence type="ECO:0000313" key="13">
    <source>
        <dbReference type="Proteomes" id="UP000027986"/>
    </source>
</evidence>
<protein>
    <recommendedName>
        <fullName evidence="3 9">4-diphosphocytidyl-2-C-methyl-D-erythritol kinase</fullName>
        <shortName evidence="9">CMK</shortName>
        <ecNumber evidence="2 9">2.7.1.148</ecNumber>
    </recommendedName>
    <alternativeName>
        <fullName evidence="8 9">4-(cytidine-5'-diphospho)-2-C-methyl-D-erythritol kinase</fullName>
    </alternativeName>
</protein>
<dbReference type="Pfam" id="PF00288">
    <property type="entry name" value="GHMP_kinases_N"/>
    <property type="match status" value="1"/>
</dbReference>
<feature type="domain" description="GHMP kinase C-terminal" evidence="11">
    <location>
        <begin position="212"/>
        <end position="283"/>
    </location>
</feature>
<evidence type="ECO:0000256" key="9">
    <source>
        <dbReference type="HAMAP-Rule" id="MF_00061"/>
    </source>
</evidence>
<dbReference type="SUPFAM" id="SSF55060">
    <property type="entry name" value="GHMP Kinase, C-terminal domain"/>
    <property type="match status" value="1"/>
</dbReference>
<dbReference type="PIRSF" id="PIRSF010376">
    <property type="entry name" value="IspE"/>
    <property type="match status" value="1"/>
</dbReference>
<organism evidence="12 13">
    <name type="scientific">Dermacoccus nishinomiyaensis</name>
    <dbReference type="NCBI Taxonomy" id="1274"/>
    <lineage>
        <taxon>Bacteria</taxon>
        <taxon>Bacillati</taxon>
        <taxon>Actinomycetota</taxon>
        <taxon>Actinomycetes</taxon>
        <taxon>Micrococcales</taxon>
        <taxon>Dermacoccaceae</taxon>
        <taxon>Dermacoccus</taxon>
    </lineage>
</organism>
<evidence type="ECO:0000313" key="12">
    <source>
        <dbReference type="EMBL" id="AIF41428.1"/>
    </source>
</evidence>
<keyword evidence="13" id="KW-1185">Reference proteome</keyword>
<dbReference type="InterPro" id="IPR020568">
    <property type="entry name" value="Ribosomal_Su5_D2-typ_SF"/>
</dbReference>